<keyword evidence="4" id="KW-0472">Membrane</keyword>
<evidence type="ECO:0000256" key="3">
    <source>
        <dbReference type="ARBA" id="ARBA00022729"/>
    </source>
</evidence>
<dbReference type="Proteomes" id="UP000198984">
    <property type="component" value="Unassembled WGS sequence"/>
</dbReference>
<comment type="subcellular location">
    <subcellularLocation>
        <location evidence="1">Cell outer membrane</location>
    </subcellularLocation>
</comment>
<keyword evidence="5" id="KW-0998">Cell outer membrane</keyword>
<dbReference type="EMBL" id="FOBB01000002">
    <property type="protein sequence ID" value="SEL32313.1"/>
    <property type="molecule type" value="Genomic_DNA"/>
</dbReference>
<name>A0A1H7P991_9BACT</name>
<keyword evidence="3" id="KW-0732">Signal</keyword>
<dbReference type="Gene3D" id="1.25.40.390">
    <property type="match status" value="1"/>
</dbReference>
<dbReference type="RefSeq" id="WP_089908559.1">
    <property type="nucleotide sequence ID" value="NZ_FOBB01000002.1"/>
</dbReference>
<evidence type="ECO:0000256" key="4">
    <source>
        <dbReference type="ARBA" id="ARBA00023136"/>
    </source>
</evidence>
<dbReference type="OrthoDB" id="697229at2"/>
<dbReference type="Pfam" id="PF07980">
    <property type="entry name" value="SusD_RagB"/>
    <property type="match status" value="1"/>
</dbReference>
<evidence type="ECO:0000259" key="6">
    <source>
        <dbReference type="Pfam" id="PF07980"/>
    </source>
</evidence>
<reference evidence="8 9" key="1">
    <citation type="submission" date="2016-10" db="EMBL/GenBank/DDBJ databases">
        <authorList>
            <person name="de Groot N.N."/>
        </authorList>
    </citation>
    <scope>NUCLEOTIDE SEQUENCE [LARGE SCALE GENOMIC DNA]</scope>
    <source>
        <strain evidence="8 9">DSM 21039</strain>
    </source>
</reference>
<dbReference type="STRING" id="573321.SAMN04488505_10229"/>
<gene>
    <name evidence="8" type="ORF">SAMN04488505_10229</name>
</gene>
<evidence type="ECO:0000313" key="8">
    <source>
        <dbReference type="EMBL" id="SEL32313.1"/>
    </source>
</evidence>
<evidence type="ECO:0000313" key="9">
    <source>
        <dbReference type="Proteomes" id="UP000198984"/>
    </source>
</evidence>
<sequence>MNRIIYISVAALFILLTGAGCRKYVEIDQVGTRTLHYTKDFQALLNYSQVMERTYYYPEMASDEVNISDTNYQRNMRDLDVKAYTWAPEIFIDVNDGDWDGLYKQVYYCNLVTAGVLDSDGGTETEKRNIYAQALVHRAYAFYTLVNIYAKQYDAATAANDPGVPVLTVPDFTGSLKRASVKEVYDLVKNDLQAALPELADVASYSSIPSRAAVYAILARASLQQGLYADAGKYADSALARQHTLLNLADYADNAAGLPLKLQDPEIIFLKSMTLTLPTFPLSDDLLALLPNTDLRYTLFTADGANFPGNGFVGRGYYRPRINSQGVYTGPCVPEMMLIKAESEARAGNVAPALDVLNELRKHRYKPADYTDLRVTDAKAALRQVVNERSRELMGRGFRWFDQKRLNREADFATTVTRSNFRGQTYTLAPNSNRYVFPIANVYIKLNPEITPNPR</sequence>
<evidence type="ECO:0000256" key="2">
    <source>
        <dbReference type="ARBA" id="ARBA00006275"/>
    </source>
</evidence>
<dbReference type="InterPro" id="IPR012944">
    <property type="entry name" value="SusD_RagB_dom"/>
</dbReference>
<feature type="domain" description="RagB/SusD" evidence="6">
    <location>
        <begin position="335"/>
        <end position="454"/>
    </location>
</feature>
<feature type="domain" description="SusD-like N-terminal" evidence="7">
    <location>
        <begin position="51"/>
        <end position="222"/>
    </location>
</feature>
<evidence type="ECO:0000256" key="5">
    <source>
        <dbReference type="ARBA" id="ARBA00023237"/>
    </source>
</evidence>
<dbReference type="AlphaFoldDB" id="A0A1H7P991"/>
<dbReference type="Pfam" id="PF14322">
    <property type="entry name" value="SusD-like_3"/>
    <property type="match status" value="1"/>
</dbReference>
<proteinExistence type="inferred from homology"/>
<evidence type="ECO:0000256" key="1">
    <source>
        <dbReference type="ARBA" id="ARBA00004442"/>
    </source>
</evidence>
<protein>
    <submittedName>
        <fullName evidence="8">SusD family protein</fullName>
    </submittedName>
</protein>
<dbReference type="InterPro" id="IPR033985">
    <property type="entry name" value="SusD-like_N"/>
</dbReference>
<keyword evidence="9" id="KW-1185">Reference proteome</keyword>
<dbReference type="PROSITE" id="PS51257">
    <property type="entry name" value="PROKAR_LIPOPROTEIN"/>
    <property type="match status" value="1"/>
</dbReference>
<dbReference type="InterPro" id="IPR011990">
    <property type="entry name" value="TPR-like_helical_dom_sf"/>
</dbReference>
<organism evidence="8 9">
    <name type="scientific">Chitinophaga rupis</name>
    <dbReference type="NCBI Taxonomy" id="573321"/>
    <lineage>
        <taxon>Bacteria</taxon>
        <taxon>Pseudomonadati</taxon>
        <taxon>Bacteroidota</taxon>
        <taxon>Chitinophagia</taxon>
        <taxon>Chitinophagales</taxon>
        <taxon>Chitinophagaceae</taxon>
        <taxon>Chitinophaga</taxon>
    </lineage>
</organism>
<dbReference type="GO" id="GO:0009279">
    <property type="term" value="C:cell outer membrane"/>
    <property type="evidence" value="ECO:0007669"/>
    <property type="project" value="UniProtKB-SubCell"/>
</dbReference>
<dbReference type="SUPFAM" id="SSF48452">
    <property type="entry name" value="TPR-like"/>
    <property type="match status" value="1"/>
</dbReference>
<evidence type="ECO:0000259" key="7">
    <source>
        <dbReference type="Pfam" id="PF14322"/>
    </source>
</evidence>
<accession>A0A1H7P991</accession>
<comment type="similarity">
    <text evidence="2">Belongs to the SusD family.</text>
</comment>